<dbReference type="Gene3D" id="3.30.360.10">
    <property type="entry name" value="Dihydrodipicolinate Reductase, domain 2"/>
    <property type="match status" value="1"/>
</dbReference>
<dbReference type="InterPro" id="IPR036291">
    <property type="entry name" value="NAD(P)-bd_dom_sf"/>
</dbReference>
<comment type="subunit">
    <text evidence="4">Homotetramer.</text>
</comment>
<feature type="domain" description="Gfo/Idh/MocA-like oxidoreductase N-terminal" evidence="5">
    <location>
        <begin position="8"/>
        <end position="129"/>
    </location>
</feature>
<dbReference type="InterPro" id="IPR000683">
    <property type="entry name" value="Gfo/Idh/MocA-like_OxRdtase_N"/>
</dbReference>
<comment type="catalytic activity">
    <reaction evidence="4">
        <text>myo-inositol + NAD(+) = scyllo-inosose + NADH + H(+)</text>
        <dbReference type="Rhea" id="RHEA:16949"/>
        <dbReference type="ChEBI" id="CHEBI:15378"/>
        <dbReference type="ChEBI" id="CHEBI:17268"/>
        <dbReference type="ChEBI" id="CHEBI:17811"/>
        <dbReference type="ChEBI" id="CHEBI:57540"/>
        <dbReference type="ChEBI" id="CHEBI:57945"/>
        <dbReference type="EC" id="1.1.1.18"/>
    </reaction>
</comment>
<dbReference type="InterPro" id="IPR050424">
    <property type="entry name" value="Gfo-Idh-MocA_inositol_DH"/>
</dbReference>
<evidence type="ECO:0000256" key="3">
    <source>
        <dbReference type="ARBA" id="ARBA00023027"/>
    </source>
</evidence>
<accession>A0A7K3M1Y1</accession>
<gene>
    <name evidence="4" type="primary">iolG</name>
    <name evidence="7" type="ORF">F7O44_07490</name>
</gene>
<dbReference type="PANTHER" id="PTHR43593">
    <property type="match status" value="1"/>
</dbReference>
<organism evidence="7 8">
    <name type="scientific">Phytoactinopolyspora mesophila</name>
    <dbReference type="NCBI Taxonomy" id="2650750"/>
    <lineage>
        <taxon>Bacteria</taxon>
        <taxon>Bacillati</taxon>
        <taxon>Actinomycetota</taxon>
        <taxon>Actinomycetes</taxon>
        <taxon>Jiangellales</taxon>
        <taxon>Jiangellaceae</taxon>
        <taxon>Phytoactinopolyspora</taxon>
    </lineage>
</organism>
<protein>
    <recommendedName>
        <fullName evidence="4">Inositol 2-dehydrogenase</fullName>
        <ecNumber evidence="4">1.1.1.18</ecNumber>
    </recommendedName>
    <alternativeName>
        <fullName evidence="4">Myo-inositol 2-dehydrogenase</fullName>
        <shortName evidence="4">MI 2-dehydrogenase</shortName>
    </alternativeName>
</protein>
<evidence type="ECO:0000256" key="2">
    <source>
        <dbReference type="ARBA" id="ARBA00023002"/>
    </source>
</evidence>
<dbReference type="EC" id="1.1.1.18" evidence="4"/>
<dbReference type="PANTHER" id="PTHR43593:SF1">
    <property type="entry name" value="INOSITOL 2-DEHYDROGENASE"/>
    <property type="match status" value="1"/>
</dbReference>
<feature type="domain" description="Gfo/Idh/MocA-like oxidoreductase C-terminal" evidence="6">
    <location>
        <begin position="141"/>
        <end position="329"/>
    </location>
</feature>
<dbReference type="SUPFAM" id="SSF55347">
    <property type="entry name" value="Glyceraldehyde-3-phosphate dehydrogenase-like, C-terminal domain"/>
    <property type="match status" value="1"/>
</dbReference>
<evidence type="ECO:0000313" key="8">
    <source>
        <dbReference type="Proteomes" id="UP000460435"/>
    </source>
</evidence>
<evidence type="ECO:0000256" key="4">
    <source>
        <dbReference type="HAMAP-Rule" id="MF_01671"/>
    </source>
</evidence>
<dbReference type="RefSeq" id="WP_162449608.1">
    <property type="nucleotide sequence ID" value="NZ_WLZY01000002.1"/>
</dbReference>
<dbReference type="Proteomes" id="UP000460435">
    <property type="component" value="Unassembled WGS sequence"/>
</dbReference>
<dbReference type="EMBL" id="WLZY01000002">
    <property type="protein sequence ID" value="NDL56912.1"/>
    <property type="molecule type" value="Genomic_DNA"/>
</dbReference>
<comment type="similarity">
    <text evidence="1 4">Belongs to the Gfo/Idh/MocA family.</text>
</comment>
<reference evidence="7 8" key="1">
    <citation type="submission" date="2019-11" db="EMBL/GenBank/DDBJ databases">
        <authorList>
            <person name="Li X.-J."/>
            <person name="Feng X.-M."/>
        </authorList>
    </citation>
    <scope>NUCLEOTIDE SEQUENCE [LARGE SCALE GENOMIC DNA]</scope>
    <source>
        <strain evidence="7 8">XMNu-373</strain>
    </source>
</reference>
<dbReference type="GO" id="GO:0050112">
    <property type="term" value="F:inositol 2-dehydrogenase (NAD+) activity"/>
    <property type="evidence" value="ECO:0007669"/>
    <property type="project" value="UniProtKB-UniRule"/>
</dbReference>
<dbReference type="GO" id="GO:0019310">
    <property type="term" value="P:inositol catabolic process"/>
    <property type="evidence" value="ECO:0007669"/>
    <property type="project" value="UniProtKB-UniRule"/>
</dbReference>
<dbReference type="SUPFAM" id="SSF51735">
    <property type="entry name" value="NAD(P)-binding Rossmann-fold domains"/>
    <property type="match status" value="1"/>
</dbReference>
<dbReference type="AlphaFoldDB" id="A0A7K3M1Y1"/>
<proteinExistence type="inferred from homology"/>
<comment type="function">
    <text evidence="4">Involved in the oxidation of myo-inositol (MI) to 2-keto-myo-inositol (2KMI or 2-inosose).</text>
</comment>
<dbReference type="Gene3D" id="3.40.50.720">
    <property type="entry name" value="NAD(P)-binding Rossmann-like Domain"/>
    <property type="match status" value="1"/>
</dbReference>
<evidence type="ECO:0000313" key="7">
    <source>
        <dbReference type="EMBL" id="NDL56912.1"/>
    </source>
</evidence>
<dbReference type="GO" id="GO:0000166">
    <property type="term" value="F:nucleotide binding"/>
    <property type="evidence" value="ECO:0007669"/>
    <property type="project" value="InterPro"/>
</dbReference>
<dbReference type="InterPro" id="IPR004104">
    <property type="entry name" value="Gfo/Idh/MocA-like_OxRdtase_C"/>
</dbReference>
<evidence type="ECO:0000259" key="5">
    <source>
        <dbReference type="Pfam" id="PF01408"/>
    </source>
</evidence>
<comment type="caution">
    <text evidence="7">The sequence shown here is derived from an EMBL/GenBank/DDBJ whole genome shotgun (WGS) entry which is preliminary data.</text>
</comment>
<sequence length="343" mass="36668">MDSMNPHVRVGVIGTGVIGKEHIRRLTHVTAGAEVVAVADVDPARARDAVAGLTGARVHADGLEVVRDDQVDAVVVASWGPTHEEYVLAGIDAGKPVFCEKPLAATQEACVRIIDAELAAGRRLVQVGFMRRYDAAYRALKDVLASGSIGLPLMMHCAHRNPSVSSHYTPDMALTDTAVHEFDVTRWLLDEEIVAINVLTPRPNRRGGELQDPLLILLETENGVLVDVETSVNIGYGYDIRHEVVGEDGTAELGAGSPVVLRRDGGATGPIPADWEERFSGAYEVEMQEWVHSVAAGASSGPTSWDGYAAAVLSDAGMESLRTGAKVAVKLRPKPDLYATRTP</sequence>
<keyword evidence="8" id="KW-1185">Reference proteome</keyword>
<dbReference type="Pfam" id="PF02894">
    <property type="entry name" value="GFO_IDH_MocA_C"/>
    <property type="match status" value="1"/>
</dbReference>
<keyword evidence="3 4" id="KW-0520">NAD</keyword>
<name>A0A7K3M1Y1_9ACTN</name>
<evidence type="ECO:0000259" key="6">
    <source>
        <dbReference type="Pfam" id="PF02894"/>
    </source>
</evidence>
<evidence type="ECO:0000256" key="1">
    <source>
        <dbReference type="ARBA" id="ARBA00010928"/>
    </source>
</evidence>
<dbReference type="HAMAP" id="MF_01671">
    <property type="entry name" value="IolG"/>
    <property type="match status" value="1"/>
</dbReference>
<keyword evidence="2 4" id="KW-0560">Oxidoreductase</keyword>
<dbReference type="InterPro" id="IPR023794">
    <property type="entry name" value="MI/DCI_dehydrogenase"/>
</dbReference>
<dbReference type="Pfam" id="PF01408">
    <property type="entry name" value="GFO_IDH_MocA"/>
    <property type="match status" value="1"/>
</dbReference>